<accession>A0ABW9MCK9</accession>
<organism evidence="6 7">
    <name type="scientific">Anaerococcus kampingae</name>
    <dbReference type="NCBI Taxonomy" id="3115614"/>
    <lineage>
        <taxon>Bacteria</taxon>
        <taxon>Bacillati</taxon>
        <taxon>Bacillota</taxon>
        <taxon>Tissierellia</taxon>
        <taxon>Tissierellales</taxon>
        <taxon>Peptoniphilaceae</taxon>
        <taxon>Anaerococcus</taxon>
    </lineage>
</organism>
<gene>
    <name evidence="6" type="ORF">ACCQ42_02530</name>
</gene>
<sequence>MDDVLTIVIISDSTGETAINYMKSVTSQFPDLKTSMRRFSDIVDTDEIDEILADLPSYSIIVQTLANKELTQYLRSRAKDLDITVLDILSYGIDKFEQFTGHKAIRQRGLTRTLSRNYFEMIEAIEFAIQYDDGKDFRGFLKSDIVLVGVSRTSKTPTTMILATKNFKVSNLPLVPEAKLPQELFEVDPRRIIGLIINPDKLSDIRETRSKSLGIVGESKYFDKGRIERELEYAKEIFSDLDCKVIDVTENTVEQTATEIVQYYYENFPEEKEVRNLN</sequence>
<dbReference type="InterPro" id="IPR026565">
    <property type="entry name" value="PPDK_reg"/>
</dbReference>
<evidence type="ECO:0000256" key="2">
    <source>
        <dbReference type="ARBA" id="ARBA00022679"/>
    </source>
</evidence>
<keyword evidence="7" id="KW-1185">Reference proteome</keyword>
<dbReference type="NCBIfam" id="NF003742">
    <property type="entry name" value="PRK05339.1"/>
    <property type="match status" value="1"/>
</dbReference>
<dbReference type="InterPro" id="IPR005177">
    <property type="entry name" value="Kinase-pyrophosphorylase"/>
</dbReference>
<evidence type="ECO:0000256" key="3">
    <source>
        <dbReference type="ARBA" id="ARBA00022741"/>
    </source>
</evidence>
<dbReference type="EMBL" id="JBGMEF010000013">
    <property type="protein sequence ID" value="MFO3666649.1"/>
    <property type="molecule type" value="Genomic_DNA"/>
</dbReference>
<comment type="caution">
    <text evidence="6">The sequence shown here is derived from an EMBL/GenBank/DDBJ whole genome shotgun (WGS) entry which is preliminary data.</text>
</comment>
<comment type="function">
    <text evidence="5">Bifunctional serine/threonine kinase and phosphorylase involved in the regulation of the pyruvate, phosphate dikinase (PPDK) by catalyzing its phosphorylation/dephosphorylation.</text>
</comment>
<dbReference type="HAMAP" id="MF_00921">
    <property type="entry name" value="PDRP"/>
    <property type="match status" value="1"/>
</dbReference>
<evidence type="ECO:0000256" key="5">
    <source>
        <dbReference type="HAMAP-Rule" id="MF_00921"/>
    </source>
</evidence>
<protein>
    <recommendedName>
        <fullName evidence="5">Putative pyruvate, phosphate dikinase regulatory protein</fullName>
        <shortName evidence="5">PPDK regulatory protein</shortName>
        <ecNumber evidence="5">2.7.11.32</ecNumber>
        <ecNumber evidence="5">2.7.4.27</ecNumber>
    </recommendedName>
</protein>
<comment type="catalytic activity">
    <reaction evidence="5">
        <text>N(tele)-phospho-L-histidyl/L-threonyl-[pyruvate, phosphate dikinase] + ADP = N(tele)-phospho-L-histidyl/O-phospho-L-threonyl-[pyruvate, phosphate dikinase] + AMP + H(+)</text>
        <dbReference type="Rhea" id="RHEA:43692"/>
        <dbReference type="Rhea" id="RHEA-COMP:10650"/>
        <dbReference type="Rhea" id="RHEA-COMP:10651"/>
        <dbReference type="ChEBI" id="CHEBI:15378"/>
        <dbReference type="ChEBI" id="CHEBI:30013"/>
        <dbReference type="ChEBI" id="CHEBI:61977"/>
        <dbReference type="ChEBI" id="CHEBI:83586"/>
        <dbReference type="ChEBI" id="CHEBI:456215"/>
        <dbReference type="ChEBI" id="CHEBI:456216"/>
        <dbReference type="EC" id="2.7.11.32"/>
    </reaction>
</comment>
<dbReference type="PANTHER" id="PTHR31756:SF3">
    <property type="entry name" value="PYRUVATE, PHOSPHATE DIKINASE REGULATORY PROTEIN 1, CHLOROPLASTIC"/>
    <property type="match status" value="1"/>
</dbReference>
<evidence type="ECO:0000256" key="1">
    <source>
        <dbReference type="ARBA" id="ARBA00022527"/>
    </source>
</evidence>
<evidence type="ECO:0000313" key="6">
    <source>
        <dbReference type="EMBL" id="MFO3666649.1"/>
    </source>
</evidence>
<dbReference type="Pfam" id="PF03618">
    <property type="entry name" value="Kinase-PPPase"/>
    <property type="match status" value="1"/>
</dbReference>
<evidence type="ECO:0000313" key="7">
    <source>
        <dbReference type="Proteomes" id="UP001637994"/>
    </source>
</evidence>
<keyword evidence="1 5" id="KW-0723">Serine/threonine-protein kinase</keyword>
<reference evidence="6 7" key="1">
    <citation type="journal article" date="2025" name="Anaerobe">
        <title>Description of Anaerococcus kampingiae sp. nov., Anaerococcus groningensis sp. nov., Anaerococcus martiniensis sp. nov., and Anaerococcus cruorum sp. nov., isolated from human clinical specimens.</title>
        <authorList>
            <person name="Boiten K.E."/>
            <person name="Meijer J."/>
            <person name="van Wezel E.M."/>
            <person name="Veloo A.C.M."/>
        </authorList>
    </citation>
    <scope>NUCLEOTIDE SEQUENCE [LARGE SCALE GENOMIC DNA]</scope>
    <source>
        <strain evidence="6 7">ENR0874</strain>
    </source>
</reference>
<feature type="binding site" evidence="5">
    <location>
        <begin position="149"/>
        <end position="156"/>
    </location>
    <ligand>
        <name>ADP</name>
        <dbReference type="ChEBI" id="CHEBI:456216"/>
    </ligand>
</feature>
<keyword evidence="4 5" id="KW-0418">Kinase</keyword>
<dbReference type="GO" id="GO:0016740">
    <property type="term" value="F:transferase activity"/>
    <property type="evidence" value="ECO:0007669"/>
    <property type="project" value="UniProtKB-KW"/>
</dbReference>
<keyword evidence="3 5" id="KW-0547">Nucleotide-binding</keyword>
<evidence type="ECO:0000256" key="4">
    <source>
        <dbReference type="ARBA" id="ARBA00022777"/>
    </source>
</evidence>
<proteinExistence type="inferred from homology"/>
<comment type="similarity">
    <text evidence="5">Belongs to the pyruvate, phosphate/water dikinase regulatory protein family. PDRP subfamily.</text>
</comment>
<dbReference type="EC" id="2.7.4.27" evidence="5"/>
<dbReference type="Proteomes" id="UP001637994">
    <property type="component" value="Unassembled WGS sequence"/>
</dbReference>
<name>A0ABW9MCK9_9FIRM</name>
<keyword evidence="2 5" id="KW-0808">Transferase</keyword>
<keyword evidence="6" id="KW-0670">Pyruvate</keyword>
<comment type="catalytic activity">
    <reaction evidence="5">
        <text>N(tele)-phospho-L-histidyl/O-phospho-L-threonyl-[pyruvate, phosphate dikinase] + phosphate + H(+) = N(tele)-phospho-L-histidyl/L-threonyl-[pyruvate, phosphate dikinase] + diphosphate</text>
        <dbReference type="Rhea" id="RHEA:43696"/>
        <dbReference type="Rhea" id="RHEA-COMP:10650"/>
        <dbReference type="Rhea" id="RHEA-COMP:10651"/>
        <dbReference type="ChEBI" id="CHEBI:15378"/>
        <dbReference type="ChEBI" id="CHEBI:30013"/>
        <dbReference type="ChEBI" id="CHEBI:33019"/>
        <dbReference type="ChEBI" id="CHEBI:43474"/>
        <dbReference type="ChEBI" id="CHEBI:61977"/>
        <dbReference type="ChEBI" id="CHEBI:83586"/>
        <dbReference type="EC" id="2.7.4.27"/>
    </reaction>
</comment>
<dbReference type="PANTHER" id="PTHR31756">
    <property type="entry name" value="PYRUVATE, PHOSPHATE DIKINASE REGULATORY PROTEIN 1, CHLOROPLASTIC"/>
    <property type="match status" value="1"/>
</dbReference>
<dbReference type="RefSeq" id="WP_106461516.1">
    <property type="nucleotide sequence ID" value="NZ_JBGMEF010000013.1"/>
</dbReference>
<dbReference type="EC" id="2.7.11.32" evidence="5"/>